<keyword evidence="8" id="KW-0460">Magnesium</keyword>
<dbReference type="GO" id="GO:0004326">
    <property type="term" value="F:tetrahydrofolylpolyglutamate synthase activity"/>
    <property type="evidence" value="ECO:0007669"/>
    <property type="project" value="UniProtKB-EC"/>
</dbReference>
<evidence type="ECO:0000313" key="14">
    <source>
        <dbReference type="EMBL" id="KPJ50697.1"/>
    </source>
</evidence>
<evidence type="ECO:0000256" key="9">
    <source>
        <dbReference type="ARBA" id="ARBA00030592"/>
    </source>
</evidence>
<dbReference type="NCBIfam" id="TIGR01499">
    <property type="entry name" value="folC"/>
    <property type="match status" value="1"/>
</dbReference>
<dbReference type="EMBL" id="LIZT01000014">
    <property type="protein sequence ID" value="KPJ50697.1"/>
    <property type="molecule type" value="Genomic_DNA"/>
</dbReference>
<dbReference type="FunFam" id="3.40.1190.10:FF:000011">
    <property type="entry name" value="Folylpolyglutamate synthase/dihydrofolate synthase"/>
    <property type="match status" value="1"/>
</dbReference>
<comment type="caution">
    <text evidence="14">The sequence shown here is derived from an EMBL/GenBank/DDBJ whole genome shotgun (WGS) entry which is preliminary data.</text>
</comment>
<comment type="cofactor">
    <cofactor evidence="1">
        <name>Mg(2+)</name>
        <dbReference type="ChEBI" id="CHEBI:18420"/>
    </cofactor>
</comment>
<dbReference type="InterPro" id="IPR036615">
    <property type="entry name" value="Mur_ligase_C_dom_sf"/>
</dbReference>
<dbReference type="GO" id="GO:0005737">
    <property type="term" value="C:cytoplasm"/>
    <property type="evidence" value="ECO:0007669"/>
    <property type="project" value="TreeGrafter"/>
</dbReference>
<sequence length="437" mass="48521">MTYREACDFLFGLIDYERKSETPSFDLGGFSTFLWKLGSPHTRLRNPILIAGTKGKGSTAAFIASCLRAAGYRTGLFTSPHLISPTERIQVDGVPISRREFASLVASLKPFVESERQSFRTVFEILTAMAFMHFLEKETDAAVLEVGLGGRLDTTNVVEPRLAVITSISRDHTDILGNTVEDIAREKAGIIRPRTITVSAPQSEAVRAVLGDVCNEEKSTLVFSGREFRVLDHSLEGQQFEYEGERYWIPLLGEHQVENGMLAIDSIRLLGLMGLPVDTHHVKLGLQNTTWPGRMQILRSSPLVVVDGAHNDESAIALKNAVTKYLQYKRLIAIIGISKNKDLRGIIEPLSEIADHLIFTRAHLPRAASPEELLQVYRGEAEAVAQPDIRSALKRAFSASGREDLILVTGSLYLVGETLDLPRSRLHPKRCTRHRLS</sequence>
<evidence type="ECO:0000256" key="4">
    <source>
        <dbReference type="ARBA" id="ARBA00022598"/>
    </source>
</evidence>
<protein>
    <recommendedName>
        <fullName evidence="3">tetrahydrofolate synthase</fullName>
        <ecNumber evidence="3">6.3.2.17</ecNumber>
    </recommendedName>
    <alternativeName>
        <fullName evidence="9">Tetrahydrofolylpolyglutamate synthase</fullName>
    </alternativeName>
</protein>
<evidence type="ECO:0000256" key="5">
    <source>
        <dbReference type="ARBA" id="ARBA00022723"/>
    </source>
</evidence>
<evidence type="ECO:0000256" key="7">
    <source>
        <dbReference type="ARBA" id="ARBA00022840"/>
    </source>
</evidence>
<evidence type="ECO:0000256" key="10">
    <source>
        <dbReference type="ARBA" id="ARBA00047493"/>
    </source>
</evidence>
<organism evidence="14 15">
    <name type="scientific">candidate division TA06 bacterium DG_26</name>
    <dbReference type="NCBI Taxonomy" id="1703771"/>
    <lineage>
        <taxon>Bacteria</taxon>
        <taxon>Bacteria division TA06</taxon>
    </lineage>
</organism>
<evidence type="ECO:0000256" key="8">
    <source>
        <dbReference type="ARBA" id="ARBA00022842"/>
    </source>
</evidence>
<evidence type="ECO:0000259" key="12">
    <source>
        <dbReference type="Pfam" id="PF02875"/>
    </source>
</evidence>
<evidence type="ECO:0000259" key="13">
    <source>
        <dbReference type="Pfam" id="PF08245"/>
    </source>
</evidence>
<dbReference type="PROSITE" id="PS01012">
    <property type="entry name" value="FOLYLPOLYGLU_SYNT_2"/>
    <property type="match status" value="1"/>
</dbReference>
<dbReference type="GO" id="GO:0008841">
    <property type="term" value="F:dihydrofolate synthase activity"/>
    <property type="evidence" value="ECO:0007669"/>
    <property type="project" value="TreeGrafter"/>
</dbReference>
<keyword evidence="4 11" id="KW-0436">Ligase</keyword>
<dbReference type="Proteomes" id="UP000051124">
    <property type="component" value="Unassembled WGS sequence"/>
</dbReference>
<gene>
    <name evidence="14" type="ORF">AMJ40_02095</name>
</gene>
<evidence type="ECO:0000256" key="3">
    <source>
        <dbReference type="ARBA" id="ARBA00013025"/>
    </source>
</evidence>
<keyword evidence="7 11" id="KW-0067">ATP-binding</keyword>
<dbReference type="InterPro" id="IPR018109">
    <property type="entry name" value="Folylpolyglutamate_synth_CS"/>
</dbReference>
<dbReference type="PATRIC" id="fig|1703771.3.peg.262"/>
<keyword evidence="5" id="KW-0479">Metal-binding</keyword>
<comment type="similarity">
    <text evidence="2 11">Belongs to the folylpolyglutamate synthase family.</text>
</comment>
<evidence type="ECO:0000256" key="2">
    <source>
        <dbReference type="ARBA" id="ARBA00008276"/>
    </source>
</evidence>
<dbReference type="Pfam" id="PF02875">
    <property type="entry name" value="Mur_ligase_C"/>
    <property type="match status" value="1"/>
</dbReference>
<dbReference type="PANTHER" id="PTHR11136:SF0">
    <property type="entry name" value="DIHYDROFOLATE SYNTHETASE-RELATED"/>
    <property type="match status" value="1"/>
</dbReference>
<dbReference type="InterPro" id="IPR004101">
    <property type="entry name" value="Mur_ligase_C"/>
</dbReference>
<dbReference type="InterPro" id="IPR036565">
    <property type="entry name" value="Mur-like_cat_sf"/>
</dbReference>
<accession>A0A0S7WLD9</accession>
<evidence type="ECO:0000256" key="1">
    <source>
        <dbReference type="ARBA" id="ARBA00001946"/>
    </source>
</evidence>
<dbReference type="PIRSF" id="PIRSF001563">
    <property type="entry name" value="Folylpolyglu_synth"/>
    <property type="match status" value="1"/>
</dbReference>
<dbReference type="Gene3D" id="3.40.1190.10">
    <property type="entry name" value="Mur-like, catalytic domain"/>
    <property type="match status" value="1"/>
</dbReference>
<dbReference type="GO" id="GO:0005524">
    <property type="term" value="F:ATP binding"/>
    <property type="evidence" value="ECO:0007669"/>
    <property type="project" value="UniProtKB-KW"/>
</dbReference>
<proteinExistence type="inferred from homology"/>
<dbReference type="SUPFAM" id="SSF53623">
    <property type="entry name" value="MurD-like peptide ligases, catalytic domain"/>
    <property type="match status" value="1"/>
</dbReference>
<reference evidence="14 15" key="1">
    <citation type="journal article" date="2015" name="Microbiome">
        <title>Genomic resolution of linkages in carbon, nitrogen, and sulfur cycling among widespread estuary sediment bacteria.</title>
        <authorList>
            <person name="Baker B.J."/>
            <person name="Lazar C.S."/>
            <person name="Teske A.P."/>
            <person name="Dick G.J."/>
        </authorList>
    </citation>
    <scope>NUCLEOTIDE SEQUENCE [LARGE SCALE GENOMIC DNA]</scope>
    <source>
        <strain evidence="14">DG_26</strain>
    </source>
</reference>
<feature type="domain" description="Mur ligase C-terminal" evidence="12">
    <location>
        <begin position="293"/>
        <end position="411"/>
    </location>
</feature>
<dbReference type="SUPFAM" id="SSF53244">
    <property type="entry name" value="MurD-like peptide ligases, peptide-binding domain"/>
    <property type="match status" value="1"/>
</dbReference>
<evidence type="ECO:0000313" key="15">
    <source>
        <dbReference type="Proteomes" id="UP000051124"/>
    </source>
</evidence>
<feature type="domain" description="Mur ligase central" evidence="13">
    <location>
        <begin position="50"/>
        <end position="264"/>
    </location>
</feature>
<dbReference type="Pfam" id="PF08245">
    <property type="entry name" value="Mur_ligase_M"/>
    <property type="match status" value="1"/>
</dbReference>
<dbReference type="PANTHER" id="PTHR11136">
    <property type="entry name" value="FOLYLPOLYGLUTAMATE SYNTHASE-RELATED"/>
    <property type="match status" value="1"/>
</dbReference>
<comment type="catalytic activity">
    <reaction evidence="10">
        <text>(6S)-5,6,7,8-tetrahydrofolyl-(gamma-L-Glu)(n) + L-glutamate + ATP = (6S)-5,6,7,8-tetrahydrofolyl-(gamma-L-Glu)(n+1) + ADP + phosphate + H(+)</text>
        <dbReference type="Rhea" id="RHEA:10580"/>
        <dbReference type="Rhea" id="RHEA-COMP:14738"/>
        <dbReference type="Rhea" id="RHEA-COMP:14740"/>
        <dbReference type="ChEBI" id="CHEBI:15378"/>
        <dbReference type="ChEBI" id="CHEBI:29985"/>
        <dbReference type="ChEBI" id="CHEBI:30616"/>
        <dbReference type="ChEBI" id="CHEBI:43474"/>
        <dbReference type="ChEBI" id="CHEBI:141005"/>
        <dbReference type="ChEBI" id="CHEBI:456216"/>
        <dbReference type="EC" id="6.3.2.17"/>
    </reaction>
</comment>
<dbReference type="Gene3D" id="3.90.190.20">
    <property type="entry name" value="Mur ligase, C-terminal domain"/>
    <property type="match status" value="1"/>
</dbReference>
<keyword evidence="6 11" id="KW-0547">Nucleotide-binding</keyword>
<name>A0A0S7WLD9_UNCT6</name>
<evidence type="ECO:0000256" key="6">
    <source>
        <dbReference type="ARBA" id="ARBA00022741"/>
    </source>
</evidence>
<dbReference type="EC" id="6.3.2.17" evidence="3"/>
<dbReference type="GO" id="GO:0046872">
    <property type="term" value="F:metal ion binding"/>
    <property type="evidence" value="ECO:0007669"/>
    <property type="project" value="UniProtKB-KW"/>
</dbReference>
<dbReference type="InterPro" id="IPR001645">
    <property type="entry name" value="Folylpolyglutamate_synth"/>
</dbReference>
<dbReference type="InterPro" id="IPR013221">
    <property type="entry name" value="Mur_ligase_cen"/>
</dbReference>
<evidence type="ECO:0000256" key="11">
    <source>
        <dbReference type="PIRNR" id="PIRNR001563"/>
    </source>
</evidence>
<dbReference type="AlphaFoldDB" id="A0A0S7WLD9"/>